<feature type="transmembrane region" description="Helical" evidence="1">
    <location>
        <begin position="6"/>
        <end position="23"/>
    </location>
</feature>
<dbReference type="EMBL" id="KZ678636">
    <property type="protein sequence ID" value="PSR77810.1"/>
    <property type="molecule type" value="Genomic_DNA"/>
</dbReference>
<keyword evidence="1" id="KW-0812">Transmembrane</keyword>
<feature type="transmembrane region" description="Helical" evidence="1">
    <location>
        <begin position="57"/>
        <end position="75"/>
    </location>
</feature>
<evidence type="ECO:0000313" key="3">
    <source>
        <dbReference type="Proteomes" id="UP000241462"/>
    </source>
</evidence>
<accession>A0A2T2ZVI1</accession>
<dbReference type="Proteomes" id="UP000241462">
    <property type="component" value="Unassembled WGS sequence"/>
</dbReference>
<sequence length="94" mass="10755">MLIVILDLVLFWLCGVSISLLIPMSMGTRNRMSGITVYCILAGLWPCKPVLEPCFAILQLLFASCCGNRFVLFYWTMREHETRHSLSLVHCLFT</sequence>
<organism evidence="2 3">
    <name type="scientific">Coniella lustricola</name>
    <dbReference type="NCBI Taxonomy" id="2025994"/>
    <lineage>
        <taxon>Eukaryota</taxon>
        <taxon>Fungi</taxon>
        <taxon>Dikarya</taxon>
        <taxon>Ascomycota</taxon>
        <taxon>Pezizomycotina</taxon>
        <taxon>Sordariomycetes</taxon>
        <taxon>Sordariomycetidae</taxon>
        <taxon>Diaporthales</taxon>
        <taxon>Schizoparmaceae</taxon>
        <taxon>Coniella</taxon>
    </lineage>
</organism>
<evidence type="ECO:0000313" key="2">
    <source>
        <dbReference type="EMBL" id="PSR77810.1"/>
    </source>
</evidence>
<reference evidence="2 3" key="1">
    <citation type="journal article" date="2018" name="Mycol. Prog.">
        <title>Coniella lustricola, a new species from submerged detritus.</title>
        <authorList>
            <person name="Raudabaugh D.B."/>
            <person name="Iturriaga T."/>
            <person name="Carver A."/>
            <person name="Mondo S."/>
            <person name="Pangilinan J."/>
            <person name="Lipzen A."/>
            <person name="He G."/>
            <person name="Amirebrahimi M."/>
            <person name="Grigoriev I.V."/>
            <person name="Miller A.N."/>
        </authorList>
    </citation>
    <scope>NUCLEOTIDE SEQUENCE [LARGE SCALE GENOMIC DNA]</scope>
    <source>
        <strain evidence="2 3">B22-T-1</strain>
    </source>
</reference>
<name>A0A2T2ZVI1_9PEZI</name>
<dbReference type="InParanoid" id="A0A2T2ZVI1"/>
<protein>
    <submittedName>
        <fullName evidence="2">Uncharacterized protein</fullName>
    </submittedName>
</protein>
<proteinExistence type="predicted"/>
<dbReference type="AlphaFoldDB" id="A0A2T2ZVI1"/>
<keyword evidence="1" id="KW-1133">Transmembrane helix</keyword>
<evidence type="ECO:0000256" key="1">
    <source>
        <dbReference type="SAM" id="Phobius"/>
    </source>
</evidence>
<keyword evidence="3" id="KW-1185">Reference proteome</keyword>
<gene>
    <name evidence="2" type="ORF">BD289DRAFT_444844</name>
</gene>
<keyword evidence="1" id="KW-0472">Membrane</keyword>